<dbReference type="Gene3D" id="3.30.1360.130">
    <property type="entry name" value="Dipeptide transport protein"/>
    <property type="match status" value="1"/>
</dbReference>
<keyword evidence="2" id="KW-1185">Reference proteome</keyword>
<gene>
    <name evidence="1" type="ORF">E1295_42795</name>
</gene>
<dbReference type="Gene3D" id="3.40.50.10780">
    <property type="entry name" value="Dipeptide transport protein"/>
    <property type="match status" value="1"/>
</dbReference>
<reference evidence="1 2" key="1">
    <citation type="submission" date="2019-03" db="EMBL/GenBank/DDBJ databases">
        <title>Draft genome sequences of novel Actinobacteria.</title>
        <authorList>
            <person name="Sahin N."/>
            <person name="Ay H."/>
            <person name="Saygin H."/>
        </authorList>
    </citation>
    <scope>NUCLEOTIDE SEQUENCE [LARGE SCALE GENOMIC DNA]</scope>
    <source>
        <strain evidence="1 2">6K102</strain>
    </source>
</reference>
<dbReference type="Proteomes" id="UP000295136">
    <property type="component" value="Unassembled WGS sequence"/>
</dbReference>
<proteinExistence type="predicted"/>
<name>A0A4R5E962_9ACTN</name>
<sequence>MLRGTGQAMRLHAATAPASVPHPLRIGVDLHQPRAADLAALLPGVTRRGRTVAFDAETMTAAYGMLHVIVALTQNGP</sequence>
<accession>A0A4R5E962</accession>
<organism evidence="1 2">
    <name type="scientific">Nonomuraea mesophila</name>
    <dbReference type="NCBI Taxonomy" id="2530382"/>
    <lineage>
        <taxon>Bacteria</taxon>
        <taxon>Bacillati</taxon>
        <taxon>Actinomycetota</taxon>
        <taxon>Actinomycetes</taxon>
        <taxon>Streptosporangiales</taxon>
        <taxon>Streptosporangiaceae</taxon>
        <taxon>Nonomuraea</taxon>
    </lineage>
</organism>
<dbReference type="InterPro" id="IPR027476">
    <property type="entry name" value="DppA_N"/>
</dbReference>
<dbReference type="AlphaFoldDB" id="A0A4R5E962"/>
<protein>
    <submittedName>
        <fullName evidence="1">Uncharacterized protein</fullName>
    </submittedName>
</protein>
<evidence type="ECO:0000313" key="1">
    <source>
        <dbReference type="EMBL" id="TDE28119.1"/>
    </source>
</evidence>
<dbReference type="EMBL" id="SMLD01000211">
    <property type="protein sequence ID" value="TDE28119.1"/>
    <property type="molecule type" value="Genomic_DNA"/>
</dbReference>
<dbReference type="InterPro" id="IPR007035">
    <property type="entry name" value="Peptidase_M55"/>
</dbReference>
<dbReference type="SUPFAM" id="SSF63992">
    <property type="entry name" value="Dipeptide transport protein"/>
    <property type="match status" value="1"/>
</dbReference>
<dbReference type="InterPro" id="IPR036177">
    <property type="entry name" value="Peptidase_M55_sf"/>
</dbReference>
<evidence type="ECO:0000313" key="2">
    <source>
        <dbReference type="Proteomes" id="UP000295136"/>
    </source>
</evidence>
<comment type="caution">
    <text evidence="1">The sequence shown here is derived from an EMBL/GenBank/DDBJ whole genome shotgun (WGS) entry which is preliminary data.</text>
</comment>
<dbReference type="Pfam" id="PF04951">
    <property type="entry name" value="Peptidase_M55"/>
    <property type="match status" value="1"/>
</dbReference>